<name>A0A1R3K9F0_COCAP</name>
<accession>A0A1R3K9F0</accession>
<reference evidence="2 3" key="1">
    <citation type="submission" date="2013-09" db="EMBL/GenBank/DDBJ databases">
        <title>Corchorus capsularis genome sequencing.</title>
        <authorList>
            <person name="Alam M."/>
            <person name="Haque M.S."/>
            <person name="Islam M.S."/>
            <person name="Emdad E.M."/>
            <person name="Islam M.M."/>
            <person name="Ahmed B."/>
            <person name="Halim A."/>
            <person name="Hossen Q.M.M."/>
            <person name="Hossain M.Z."/>
            <person name="Ahmed R."/>
            <person name="Khan M.M."/>
            <person name="Islam R."/>
            <person name="Rashid M.M."/>
            <person name="Khan S.A."/>
            <person name="Rahman M.S."/>
            <person name="Alam M."/>
        </authorList>
    </citation>
    <scope>NUCLEOTIDE SEQUENCE [LARGE SCALE GENOMIC DNA]</scope>
    <source>
        <strain evidence="3">cv. CVL-1</strain>
        <tissue evidence="2">Whole seedling</tissue>
    </source>
</reference>
<dbReference type="EMBL" id="AWWV01005982">
    <property type="protein sequence ID" value="OMP03711.1"/>
    <property type="molecule type" value="Genomic_DNA"/>
</dbReference>
<protein>
    <submittedName>
        <fullName evidence="2">Uncharacterized protein</fullName>
    </submittedName>
</protein>
<feature type="region of interest" description="Disordered" evidence="1">
    <location>
        <begin position="1"/>
        <end position="24"/>
    </location>
</feature>
<comment type="caution">
    <text evidence="2">The sequence shown here is derived from an EMBL/GenBank/DDBJ whole genome shotgun (WGS) entry which is preliminary data.</text>
</comment>
<organism evidence="2 3">
    <name type="scientific">Corchorus capsularis</name>
    <name type="common">Jute</name>
    <dbReference type="NCBI Taxonomy" id="210143"/>
    <lineage>
        <taxon>Eukaryota</taxon>
        <taxon>Viridiplantae</taxon>
        <taxon>Streptophyta</taxon>
        <taxon>Embryophyta</taxon>
        <taxon>Tracheophyta</taxon>
        <taxon>Spermatophyta</taxon>
        <taxon>Magnoliopsida</taxon>
        <taxon>eudicotyledons</taxon>
        <taxon>Gunneridae</taxon>
        <taxon>Pentapetalae</taxon>
        <taxon>rosids</taxon>
        <taxon>malvids</taxon>
        <taxon>Malvales</taxon>
        <taxon>Malvaceae</taxon>
        <taxon>Grewioideae</taxon>
        <taxon>Apeibeae</taxon>
        <taxon>Corchorus</taxon>
    </lineage>
</organism>
<keyword evidence="3" id="KW-1185">Reference proteome</keyword>
<evidence type="ECO:0000256" key="1">
    <source>
        <dbReference type="SAM" id="MobiDB-lite"/>
    </source>
</evidence>
<dbReference type="AlphaFoldDB" id="A0A1R3K9F0"/>
<evidence type="ECO:0000313" key="2">
    <source>
        <dbReference type="EMBL" id="OMP03711.1"/>
    </source>
</evidence>
<proteinExistence type="predicted"/>
<gene>
    <name evidence="2" type="ORF">CCACVL1_02301</name>
</gene>
<evidence type="ECO:0000313" key="3">
    <source>
        <dbReference type="Proteomes" id="UP000188268"/>
    </source>
</evidence>
<dbReference type="Proteomes" id="UP000188268">
    <property type="component" value="Unassembled WGS sequence"/>
</dbReference>
<dbReference type="Gramene" id="OMP03711">
    <property type="protein sequence ID" value="OMP03711"/>
    <property type="gene ID" value="CCACVL1_02301"/>
</dbReference>
<sequence>MARRWPQGGIVESSQRVAGGEKKQKSCRHSLLSSIIDHCRLPSPLSKASTKSPPSIFSFPFLFFFFLLRFKPDTSYFLFSHQRRSRSSMATAATLKFTTRHREPEAEATTPFRLSFATTREERDELDPR</sequence>